<evidence type="ECO:0000256" key="4">
    <source>
        <dbReference type="ARBA" id="ARBA00022729"/>
    </source>
</evidence>
<evidence type="ECO:0000256" key="6">
    <source>
        <dbReference type="ARBA" id="ARBA00022807"/>
    </source>
</evidence>
<name>A0A2M8RYP6_9PAST</name>
<dbReference type="OrthoDB" id="9807055at2"/>
<evidence type="ECO:0000256" key="5">
    <source>
        <dbReference type="ARBA" id="ARBA00022801"/>
    </source>
</evidence>
<keyword evidence="8" id="KW-0564">Palmitate</keyword>
<dbReference type="InterPro" id="IPR038765">
    <property type="entry name" value="Papain-like_cys_pep_sf"/>
</dbReference>
<reference evidence="11 12" key="1">
    <citation type="submission" date="2017-11" db="EMBL/GenBank/DDBJ databases">
        <title>Reclassification of Bisgaard taxon 5 as Caviibacterium pharyngocola gen. nov., sp. nov.</title>
        <authorList>
            <person name="Christensen H."/>
        </authorList>
    </citation>
    <scope>NUCLEOTIDE SEQUENCE [LARGE SCALE GENOMIC DNA]</scope>
    <source>
        <strain evidence="11 12">7_3</strain>
    </source>
</reference>
<keyword evidence="4" id="KW-0732">Signal</keyword>
<evidence type="ECO:0000256" key="2">
    <source>
        <dbReference type="ARBA" id="ARBA00007074"/>
    </source>
</evidence>
<accession>A0A2M8RYP6</accession>
<keyword evidence="3" id="KW-0645">Protease</keyword>
<keyword evidence="9" id="KW-0449">Lipoprotein</keyword>
<dbReference type="PROSITE" id="PS51935">
    <property type="entry name" value="NLPC_P60"/>
    <property type="match status" value="1"/>
</dbReference>
<keyword evidence="5" id="KW-0378">Hydrolase</keyword>
<organism evidence="11 12">
    <name type="scientific">Caviibacterium pharyngocola</name>
    <dbReference type="NCBI Taxonomy" id="28159"/>
    <lineage>
        <taxon>Bacteria</taxon>
        <taxon>Pseudomonadati</taxon>
        <taxon>Pseudomonadota</taxon>
        <taxon>Gammaproteobacteria</taxon>
        <taxon>Pasteurellales</taxon>
        <taxon>Pasteurellaceae</taxon>
        <taxon>Caviibacterium</taxon>
    </lineage>
</organism>
<keyword evidence="6" id="KW-0788">Thiol protease</keyword>
<evidence type="ECO:0000313" key="11">
    <source>
        <dbReference type="EMBL" id="PJG84002.1"/>
    </source>
</evidence>
<keyword evidence="12" id="KW-1185">Reference proteome</keyword>
<comment type="subcellular location">
    <subcellularLocation>
        <location evidence="1">Membrane</location>
        <topology evidence="1">Lipid-anchor</topology>
    </subcellularLocation>
</comment>
<dbReference type="SUPFAM" id="SSF54001">
    <property type="entry name" value="Cysteine proteinases"/>
    <property type="match status" value="1"/>
</dbReference>
<evidence type="ECO:0000259" key="10">
    <source>
        <dbReference type="PROSITE" id="PS51935"/>
    </source>
</evidence>
<keyword evidence="7" id="KW-0472">Membrane</keyword>
<evidence type="ECO:0000313" key="12">
    <source>
        <dbReference type="Proteomes" id="UP000230282"/>
    </source>
</evidence>
<evidence type="ECO:0000256" key="9">
    <source>
        <dbReference type="ARBA" id="ARBA00023288"/>
    </source>
</evidence>
<dbReference type="PANTHER" id="PTHR47360">
    <property type="entry name" value="MUREIN DD-ENDOPEPTIDASE MEPS/MUREIN LD-CARBOXYPEPTIDASE"/>
    <property type="match status" value="1"/>
</dbReference>
<evidence type="ECO:0000256" key="7">
    <source>
        <dbReference type="ARBA" id="ARBA00023136"/>
    </source>
</evidence>
<evidence type="ECO:0000256" key="8">
    <source>
        <dbReference type="ARBA" id="ARBA00023139"/>
    </source>
</evidence>
<dbReference type="AlphaFoldDB" id="A0A2M8RYP6"/>
<gene>
    <name evidence="11" type="ORF">CVP04_00670</name>
</gene>
<dbReference type="InterPro" id="IPR052062">
    <property type="entry name" value="Murein_DD/LD_carboxypeptidase"/>
</dbReference>
<dbReference type="Gene3D" id="3.90.1720.10">
    <property type="entry name" value="endopeptidase domain like (from Nostoc punctiforme)"/>
    <property type="match status" value="1"/>
</dbReference>
<evidence type="ECO:0000256" key="3">
    <source>
        <dbReference type="ARBA" id="ARBA00022670"/>
    </source>
</evidence>
<dbReference type="PANTHER" id="PTHR47360:SF3">
    <property type="entry name" value="MUREIN DD-ENDOPEPTIDASE MEPS_MUREIN LD-CARBOXYPEPTIDASE"/>
    <property type="match status" value="1"/>
</dbReference>
<dbReference type="PROSITE" id="PS51257">
    <property type="entry name" value="PROKAR_LIPOPROTEIN"/>
    <property type="match status" value="1"/>
</dbReference>
<comment type="caution">
    <text evidence="11">The sequence shown here is derived from an EMBL/GenBank/DDBJ whole genome shotgun (WGS) entry which is preliminary data.</text>
</comment>
<feature type="domain" description="NlpC/P60" evidence="10">
    <location>
        <begin position="54"/>
        <end position="172"/>
    </location>
</feature>
<sequence>MLKKLLIVVGLGLLTACGSSHNVQRNEPAETRDDAQLTSFIGTLKTNKPQEYSLIMDKRLSEIYREWSGTRYRLGGLSKLGIDCSGFTQTAFAKAFGIELPRSTSEQQYLGRKIGKADLKSGDLVFFRSNRHVGIYIGNNQFMHASTKNGVTISSLDESYWSRTYTQSRRIL</sequence>
<dbReference type="Pfam" id="PF00877">
    <property type="entry name" value="NLPC_P60"/>
    <property type="match status" value="1"/>
</dbReference>
<dbReference type="GO" id="GO:0006508">
    <property type="term" value="P:proteolysis"/>
    <property type="evidence" value="ECO:0007669"/>
    <property type="project" value="UniProtKB-KW"/>
</dbReference>
<dbReference type="GO" id="GO:0016020">
    <property type="term" value="C:membrane"/>
    <property type="evidence" value="ECO:0007669"/>
    <property type="project" value="UniProtKB-SubCell"/>
</dbReference>
<dbReference type="InterPro" id="IPR000064">
    <property type="entry name" value="NLP_P60_dom"/>
</dbReference>
<dbReference type="GO" id="GO:0008234">
    <property type="term" value="F:cysteine-type peptidase activity"/>
    <property type="evidence" value="ECO:0007669"/>
    <property type="project" value="UniProtKB-KW"/>
</dbReference>
<evidence type="ECO:0000256" key="1">
    <source>
        <dbReference type="ARBA" id="ARBA00004635"/>
    </source>
</evidence>
<dbReference type="Proteomes" id="UP000230282">
    <property type="component" value="Unassembled WGS sequence"/>
</dbReference>
<dbReference type="EMBL" id="PHGZ01000003">
    <property type="protein sequence ID" value="PJG84002.1"/>
    <property type="molecule type" value="Genomic_DNA"/>
</dbReference>
<dbReference type="RefSeq" id="WP_100295598.1">
    <property type="nucleotide sequence ID" value="NZ_PHGZ01000003.1"/>
</dbReference>
<comment type="similarity">
    <text evidence="2">Belongs to the peptidase C40 family.</text>
</comment>
<proteinExistence type="inferred from homology"/>
<protein>
    <recommendedName>
        <fullName evidence="10">NlpC/P60 domain-containing protein</fullName>
    </recommendedName>
</protein>